<reference evidence="2" key="1">
    <citation type="submission" date="2025-08" db="UniProtKB">
        <authorList>
            <consortium name="Ensembl"/>
        </authorList>
    </citation>
    <scope>IDENTIFICATION</scope>
</reference>
<evidence type="ECO:0008006" key="4">
    <source>
        <dbReference type="Google" id="ProtNLM"/>
    </source>
</evidence>
<proteinExistence type="predicted"/>
<dbReference type="GO" id="GO:0005739">
    <property type="term" value="C:mitochondrion"/>
    <property type="evidence" value="ECO:0007669"/>
    <property type="project" value="TreeGrafter"/>
</dbReference>
<evidence type="ECO:0000313" key="2">
    <source>
        <dbReference type="Ensembl" id="ENSSBOP00000033273.1"/>
    </source>
</evidence>
<dbReference type="Proteomes" id="UP000233220">
    <property type="component" value="Unplaced"/>
</dbReference>
<dbReference type="GeneTree" id="ENSGT00390000008040"/>
<dbReference type="OMA" id="FYEETHY"/>
<reference evidence="2" key="2">
    <citation type="submission" date="2025-09" db="UniProtKB">
        <authorList>
            <consortium name="Ensembl"/>
        </authorList>
    </citation>
    <scope>IDENTIFICATION</scope>
</reference>
<dbReference type="Ensembl" id="ENSSBOT00000050186.1">
    <property type="protein sequence ID" value="ENSSBOP00000033273.1"/>
    <property type="gene ID" value="ENSSBOG00000032814.1"/>
</dbReference>
<dbReference type="GO" id="GO:0051881">
    <property type="term" value="P:regulation of mitochondrial membrane potential"/>
    <property type="evidence" value="ECO:0007669"/>
    <property type="project" value="TreeGrafter"/>
</dbReference>
<dbReference type="AlphaFoldDB" id="A0A2K6UMY9"/>
<dbReference type="PANTHER" id="PTHR15453:SF8">
    <property type="entry name" value="TUMOR SUPPRESSOR CANDIDATE 2"/>
    <property type="match status" value="1"/>
</dbReference>
<dbReference type="Pfam" id="PF15000">
    <property type="entry name" value="TUSC2"/>
    <property type="match status" value="1"/>
</dbReference>
<name>A0A2K6UMY9_SAIBB</name>
<dbReference type="PANTHER" id="PTHR15453">
    <property type="entry name" value="TUMOR SUPPRESSOR CANDIDATE 2"/>
    <property type="match status" value="1"/>
</dbReference>
<keyword evidence="3" id="KW-1185">Reference proteome</keyword>
<protein>
    <recommendedName>
        <fullName evidence="4">Tumor suppressor 2, mitochondrial calcium regulator</fullName>
    </recommendedName>
</protein>
<organism evidence="2 3">
    <name type="scientific">Saimiri boliviensis boliviensis</name>
    <name type="common">Bolivian squirrel monkey</name>
    <dbReference type="NCBI Taxonomy" id="39432"/>
    <lineage>
        <taxon>Eukaryota</taxon>
        <taxon>Metazoa</taxon>
        <taxon>Chordata</taxon>
        <taxon>Craniata</taxon>
        <taxon>Vertebrata</taxon>
        <taxon>Euteleostomi</taxon>
        <taxon>Mammalia</taxon>
        <taxon>Eutheria</taxon>
        <taxon>Euarchontoglires</taxon>
        <taxon>Primates</taxon>
        <taxon>Haplorrhini</taxon>
        <taxon>Platyrrhini</taxon>
        <taxon>Cebidae</taxon>
        <taxon>Saimiriinae</taxon>
        <taxon>Saimiri</taxon>
    </lineage>
</organism>
<sequence>MRPSSKARGQWPFTSAAGDGGSEAAGAEQALVRPRGRAVPHFVFRRRGSMFYDEDGNLAHEFYETVVTKNGQKRAKLRRVHKNLIPQGIVKLDSPPHPRGFFCDPL</sequence>
<evidence type="ECO:0000313" key="3">
    <source>
        <dbReference type="Proteomes" id="UP000233220"/>
    </source>
</evidence>
<evidence type="ECO:0000256" key="1">
    <source>
        <dbReference type="SAM" id="MobiDB-lite"/>
    </source>
</evidence>
<dbReference type="GO" id="GO:0006954">
    <property type="term" value="P:inflammatory response"/>
    <property type="evidence" value="ECO:0007669"/>
    <property type="project" value="TreeGrafter"/>
</dbReference>
<feature type="region of interest" description="Disordered" evidence="1">
    <location>
        <begin position="1"/>
        <end position="32"/>
    </location>
</feature>
<accession>A0A2K6UMY9</accession>
<dbReference type="InterPro" id="IPR029393">
    <property type="entry name" value="FUS1"/>
</dbReference>